<dbReference type="Proteomes" id="UP000053097">
    <property type="component" value="Unassembled WGS sequence"/>
</dbReference>
<feature type="region of interest" description="Disordered" evidence="1">
    <location>
        <begin position="243"/>
        <end position="284"/>
    </location>
</feature>
<sequence length="596" mass="66676">MKCVRIKNDKKSHTNIRKDDVENMAATVNDKVNKKNDSSPQSREHPVSSTPLRKMQSTNAEESPDLDGYPSPIFPCTQEGGNEVAWDWQSSLNKTPEGRSKKQKAQFETPKGTKLLQRKRNSNSPLLYKPLKRKTIKMEHMENIGQFAAELQALNEKVRFIKQTDKNSDVLIEEKPPIAANTNSKEEVATIQGKEQDCIGKTDSHDNAGKNDASGSYDDLFDDSIDDCMARCTQEIEEKFNLITDKGATPHSQTSVKKEELPSSKSSNKPPVQSTSNDSIREPSVRNFLHKSISDNNALKTYSKLSLRRDANSSIHVPLPKEKELHKSHLNNNNMIRPYFEKSSDHTRVPKSNIELFDIPDDSFDDCLASCVEDEKLLSAPTGSDNFSSHRNDGTKYEANCKHLIQAPLKSEAKSTSSVRTAARDEASSCAFFENRKFFKTKSLSDQYIGQDTIASARSTLNASSSSCFTMRSKLHLNSTKSTTATHTGTTRGSVSNNSIVTNHDKVENSAISLTRDTGRTHGSDVNRCAVREGGDRFGRYHSTGNMRNNTKETRSGSQPSQCTAEEIEQKRLQAKMRLEAKRKLYNLKISNNIKR</sequence>
<gene>
    <name evidence="2" type="ORF">X777_13326</name>
</gene>
<keyword evidence="3" id="KW-1185">Reference proteome</keyword>
<dbReference type="AlphaFoldDB" id="A0A026WWM9"/>
<feature type="compositionally biased region" description="Basic and acidic residues" evidence="1">
    <location>
        <begin position="1"/>
        <end position="21"/>
    </location>
</feature>
<protein>
    <submittedName>
        <fullName evidence="2">Uncharacterized protein</fullName>
    </submittedName>
</protein>
<feature type="compositionally biased region" description="Polar residues" evidence="1">
    <location>
        <begin position="263"/>
        <end position="278"/>
    </location>
</feature>
<feature type="region of interest" description="Disordered" evidence="1">
    <location>
        <begin position="536"/>
        <end position="563"/>
    </location>
</feature>
<organism evidence="2 3">
    <name type="scientific">Ooceraea biroi</name>
    <name type="common">Clonal raider ant</name>
    <name type="synonym">Cerapachys biroi</name>
    <dbReference type="NCBI Taxonomy" id="2015173"/>
    <lineage>
        <taxon>Eukaryota</taxon>
        <taxon>Metazoa</taxon>
        <taxon>Ecdysozoa</taxon>
        <taxon>Arthropoda</taxon>
        <taxon>Hexapoda</taxon>
        <taxon>Insecta</taxon>
        <taxon>Pterygota</taxon>
        <taxon>Neoptera</taxon>
        <taxon>Endopterygota</taxon>
        <taxon>Hymenoptera</taxon>
        <taxon>Apocrita</taxon>
        <taxon>Aculeata</taxon>
        <taxon>Formicoidea</taxon>
        <taxon>Formicidae</taxon>
        <taxon>Dorylinae</taxon>
        <taxon>Ooceraea</taxon>
    </lineage>
</organism>
<reference evidence="2 3" key="1">
    <citation type="journal article" date="2014" name="Curr. Biol.">
        <title>The genome of the clonal raider ant Cerapachys biroi.</title>
        <authorList>
            <person name="Oxley P.R."/>
            <person name="Ji L."/>
            <person name="Fetter-Pruneda I."/>
            <person name="McKenzie S.K."/>
            <person name="Li C."/>
            <person name="Hu H."/>
            <person name="Zhang G."/>
            <person name="Kronauer D.J."/>
        </authorList>
    </citation>
    <scope>NUCLEOTIDE SEQUENCE [LARGE SCALE GENOMIC DNA]</scope>
</reference>
<accession>A0A026WWM9</accession>
<feature type="compositionally biased region" description="Basic and acidic residues" evidence="1">
    <location>
        <begin position="31"/>
        <end position="46"/>
    </location>
</feature>
<evidence type="ECO:0000256" key="1">
    <source>
        <dbReference type="SAM" id="MobiDB-lite"/>
    </source>
</evidence>
<proteinExistence type="predicted"/>
<feature type="compositionally biased region" description="Polar residues" evidence="1">
    <location>
        <begin position="47"/>
        <end position="61"/>
    </location>
</feature>
<feature type="region of interest" description="Disordered" evidence="1">
    <location>
        <begin position="1"/>
        <end position="113"/>
    </location>
</feature>
<dbReference type="EMBL" id="KK107078">
    <property type="protein sequence ID" value="EZA60238.1"/>
    <property type="molecule type" value="Genomic_DNA"/>
</dbReference>
<name>A0A026WWM9_OOCBI</name>
<evidence type="ECO:0000313" key="2">
    <source>
        <dbReference type="EMBL" id="EZA60238.1"/>
    </source>
</evidence>
<evidence type="ECO:0000313" key="3">
    <source>
        <dbReference type="Proteomes" id="UP000053097"/>
    </source>
</evidence>
<dbReference type="OrthoDB" id="2017408at2759"/>
<dbReference type="OMA" id="RCTQEIE"/>